<gene>
    <name evidence="1" type="ORF">KDI_44590</name>
</gene>
<dbReference type="AlphaFoldDB" id="A0A5A5TI53"/>
<proteinExistence type="predicted"/>
<keyword evidence="2" id="KW-1185">Reference proteome</keyword>
<evidence type="ECO:0000313" key="2">
    <source>
        <dbReference type="Proteomes" id="UP000322530"/>
    </source>
</evidence>
<reference evidence="1 2" key="1">
    <citation type="submission" date="2019-01" db="EMBL/GenBank/DDBJ databases">
        <title>Draft genome sequence of Dictyobacter sp. Uno17.</title>
        <authorList>
            <person name="Wang C.M."/>
            <person name="Zheng Y."/>
            <person name="Sakai Y."/>
            <person name="Abe K."/>
            <person name="Yokota A."/>
            <person name="Yabe S."/>
        </authorList>
    </citation>
    <scope>NUCLEOTIDE SEQUENCE [LARGE SCALE GENOMIC DNA]</scope>
    <source>
        <strain evidence="1 2">Uno17</strain>
    </source>
</reference>
<organism evidence="1 2">
    <name type="scientific">Dictyobacter arantiisoli</name>
    <dbReference type="NCBI Taxonomy" id="2014874"/>
    <lineage>
        <taxon>Bacteria</taxon>
        <taxon>Bacillati</taxon>
        <taxon>Chloroflexota</taxon>
        <taxon>Ktedonobacteria</taxon>
        <taxon>Ktedonobacterales</taxon>
        <taxon>Dictyobacteraceae</taxon>
        <taxon>Dictyobacter</taxon>
    </lineage>
</organism>
<evidence type="ECO:0000313" key="1">
    <source>
        <dbReference type="EMBL" id="GCF10895.1"/>
    </source>
</evidence>
<dbReference type="EMBL" id="BIXY01000086">
    <property type="protein sequence ID" value="GCF10895.1"/>
    <property type="molecule type" value="Genomic_DNA"/>
</dbReference>
<accession>A0A5A5TI53</accession>
<comment type="caution">
    <text evidence="1">The sequence shown here is derived from an EMBL/GenBank/DDBJ whole genome shotgun (WGS) entry which is preliminary data.</text>
</comment>
<dbReference type="Proteomes" id="UP000322530">
    <property type="component" value="Unassembled WGS sequence"/>
</dbReference>
<name>A0A5A5TI53_9CHLR</name>
<protein>
    <submittedName>
        <fullName evidence="1">Uncharacterized protein</fullName>
    </submittedName>
</protein>
<sequence>MICPDCGQKRDEHGWCYCDKLPPVSLVVDLCPDCGCIMDELGGCEVCEEYESMGGAA</sequence>